<name>A0A841C756_9ACTN</name>
<reference evidence="1 2" key="1">
    <citation type="submission" date="2020-08" db="EMBL/GenBank/DDBJ databases">
        <title>Sequencing the genomes of 1000 actinobacteria strains.</title>
        <authorList>
            <person name="Klenk H.-P."/>
        </authorList>
    </citation>
    <scope>NUCLEOTIDE SEQUENCE [LARGE SCALE GENOMIC DNA]</scope>
    <source>
        <strain evidence="1 2">DSM 45362</strain>
    </source>
</reference>
<evidence type="ECO:0000313" key="1">
    <source>
        <dbReference type="EMBL" id="MBB5874621.1"/>
    </source>
</evidence>
<protein>
    <submittedName>
        <fullName evidence="1">Uncharacterized protein</fullName>
    </submittedName>
</protein>
<comment type="caution">
    <text evidence="1">The sequence shown here is derived from an EMBL/GenBank/DDBJ whole genome shotgun (WGS) entry which is preliminary data.</text>
</comment>
<accession>A0A841C756</accession>
<sequence>MFLADPALRAIAAATNDVLPEHLWRHDTDGGDWAAESAARLDNIATGFNTNARLLNTALAQVRDEAGTALRDAGPQHPHHMGTILLTAVSLLERHQVLRTTLVEAYTYWRRHQPDPHDQAERHILAQRYVPDAGVLTLRRHGRDTWHVIPDRAAAIRWGVPFADQLIGAITESGDGWYPVAFLRPTRRHALPQPVSPLPAVDTDAAACRCLLRWWRLRLSARWLGRNPTQLTDAEITDLTA</sequence>
<dbReference type="RefSeq" id="WP_184846886.1">
    <property type="nucleotide sequence ID" value="NZ_JACHMN010000003.1"/>
</dbReference>
<dbReference type="AlphaFoldDB" id="A0A841C756"/>
<dbReference type="Proteomes" id="UP000587527">
    <property type="component" value="Unassembled WGS sequence"/>
</dbReference>
<proteinExistence type="predicted"/>
<dbReference type="EMBL" id="JACHMN010000003">
    <property type="protein sequence ID" value="MBB5874621.1"/>
    <property type="molecule type" value="Genomic_DNA"/>
</dbReference>
<keyword evidence="2" id="KW-1185">Reference proteome</keyword>
<evidence type="ECO:0000313" key="2">
    <source>
        <dbReference type="Proteomes" id="UP000587527"/>
    </source>
</evidence>
<organism evidence="1 2">
    <name type="scientific">Allocatelliglobosispora scoriae</name>
    <dbReference type="NCBI Taxonomy" id="643052"/>
    <lineage>
        <taxon>Bacteria</taxon>
        <taxon>Bacillati</taxon>
        <taxon>Actinomycetota</taxon>
        <taxon>Actinomycetes</taxon>
        <taxon>Micromonosporales</taxon>
        <taxon>Micromonosporaceae</taxon>
        <taxon>Allocatelliglobosispora</taxon>
    </lineage>
</organism>
<gene>
    <name evidence="1" type="ORF">F4553_008055</name>
</gene>